<evidence type="ECO:0008006" key="3">
    <source>
        <dbReference type="Google" id="ProtNLM"/>
    </source>
</evidence>
<evidence type="ECO:0000313" key="1">
    <source>
        <dbReference type="EMBL" id="MFD1934723.1"/>
    </source>
</evidence>
<keyword evidence="2" id="KW-1185">Reference proteome</keyword>
<protein>
    <recommendedName>
        <fullName evidence="3">DUF4178 domain-containing protein</fullName>
    </recommendedName>
</protein>
<dbReference type="RefSeq" id="WP_379574814.1">
    <property type="nucleotide sequence ID" value="NZ_JBHUFV010000035.1"/>
</dbReference>
<sequence length="270" mass="29558">MATSDVIAIVAAIIAVASLLYARRSAIAAVHSAKAAADSAHAAARSADADELAAVQQARTEADSGRVRVYVSLERSQGGRLTYLGKEICDQYIFEFANQADFEGNWLEAPVRGILVNEDTRTIVMDDSWSCVGGSTPLWPDPLPEPISDHRGVRVPPGGAVILETTIGAWTERWRELWAENNLDELWSRGPAASLRVWAAQEGDGVDYAAEDRHSPPSGWEIRIGVYDWALEPRPKDDPDALTWGVRGKPSFIVTRSPYRPSPQSIHELM</sequence>
<gene>
    <name evidence="1" type="ORF">ACFSKW_24930</name>
</gene>
<dbReference type="EMBL" id="JBHUFV010000035">
    <property type="protein sequence ID" value="MFD1934723.1"/>
    <property type="molecule type" value="Genomic_DNA"/>
</dbReference>
<dbReference type="Proteomes" id="UP001597368">
    <property type="component" value="Unassembled WGS sequence"/>
</dbReference>
<evidence type="ECO:0000313" key="2">
    <source>
        <dbReference type="Proteomes" id="UP001597368"/>
    </source>
</evidence>
<name>A0ABW4SZW2_9ACTN</name>
<reference evidence="2" key="1">
    <citation type="journal article" date="2019" name="Int. J. Syst. Evol. Microbiol.">
        <title>The Global Catalogue of Microorganisms (GCM) 10K type strain sequencing project: providing services to taxonomists for standard genome sequencing and annotation.</title>
        <authorList>
            <consortium name="The Broad Institute Genomics Platform"/>
            <consortium name="The Broad Institute Genome Sequencing Center for Infectious Disease"/>
            <person name="Wu L."/>
            <person name="Ma J."/>
        </authorList>
    </citation>
    <scope>NUCLEOTIDE SEQUENCE [LARGE SCALE GENOMIC DNA]</scope>
    <source>
        <strain evidence="2">ICMP 6774ER</strain>
    </source>
</reference>
<accession>A0ABW4SZW2</accession>
<organism evidence="1 2">
    <name type="scientific">Nonomuraea mangrovi</name>
    <dbReference type="NCBI Taxonomy" id="2316207"/>
    <lineage>
        <taxon>Bacteria</taxon>
        <taxon>Bacillati</taxon>
        <taxon>Actinomycetota</taxon>
        <taxon>Actinomycetes</taxon>
        <taxon>Streptosporangiales</taxon>
        <taxon>Streptosporangiaceae</taxon>
        <taxon>Nonomuraea</taxon>
    </lineage>
</organism>
<proteinExistence type="predicted"/>
<comment type="caution">
    <text evidence="1">The sequence shown here is derived from an EMBL/GenBank/DDBJ whole genome shotgun (WGS) entry which is preliminary data.</text>
</comment>